<dbReference type="GO" id="GO:0009294">
    <property type="term" value="P:DNA-mediated transformation"/>
    <property type="evidence" value="ECO:0007669"/>
    <property type="project" value="InterPro"/>
</dbReference>
<evidence type="ECO:0000313" key="5">
    <source>
        <dbReference type="Proteomes" id="UP000177190"/>
    </source>
</evidence>
<dbReference type="InterPro" id="IPR041614">
    <property type="entry name" value="DprA_WH"/>
</dbReference>
<evidence type="ECO:0000256" key="1">
    <source>
        <dbReference type="ARBA" id="ARBA00006525"/>
    </source>
</evidence>
<dbReference type="STRING" id="1802200.A2812_01635"/>
<proteinExistence type="inferred from homology"/>
<evidence type="ECO:0000313" key="4">
    <source>
        <dbReference type="EMBL" id="OGZ64961.1"/>
    </source>
</evidence>
<comment type="caution">
    <text evidence="4">The sequence shown here is derived from an EMBL/GenBank/DDBJ whole genome shotgun (WGS) entry which is preliminary data.</text>
</comment>
<dbReference type="Gene3D" id="3.40.50.450">
    <property type="match status" value="1"/>
</dbReference>
<protein>
    <submittedName>
        <fullName evidence="4">DNA protecting protein DprA</fullName>
    </submittedName>
</protein>
<sequence length="287" mass="31360">METKIVKLEDEEYPEELKKIKDAPKVLYYKGILPSPEEKLFAIVGTRRCSAYGQQVALKISGELADAGLTIVSGLAPGIDTFSQRAVVEKRKRTIAVLGTGLDEKSIYPQTNLDLSKKILEHNGCLISELTEGTPGSKFSFPKRNRIISGLSSAVLVIEAKEKSGSLITANYAIKQNKKLFAVPGPIYSLNSSGPNKLIKNGAKLIECSNDILKELDIAFAKNSAQDLEPENEEEKLILDSLKEESLQIDQIIKKTKLSAPVVSAQLALMEISGKIRNLGSNIYSLN</sequence>
<dbReference type="Pfam" id="PF17782">
    <property type="entry name" value="WHD_DprA"/>
    <property type="match status" value="1"/>
</dbReference>
<organism evidence="4 5">
    <name type="scientific">Candidatus Staskawiczbacteria bacterium RIFCSPHIGHO2_01_FULL_36_16</name>
    <dbReference type="NCBI Taxonomy" id="1802200"/>
    <lineage>
        <taxon>Bacteria</taxon>
        <taxon>Candidatus Staskawicziibacteriota</taxon>
    </lineage>
</organism>
<dbReference type="EMBL" id="MHOM01000017">
    <property type="protein sequence ID" value="OGZ64961.1"/>
    <property type="molecule type" value="Genomic_DNA"/>
</dbReference>
<dbReference type="PANTHER" id="PTHR43022">
    <property type="entry name" value="PROTEIN SMF"/>
    <property type="match status" value="1"/>
</dbReference>
<reference evidence="4 5" key="1">
    <citation type="journal article" date="2016" name="Nat. Commun.">
        <title>Thousands of microbial genomes shed light on interconnected biogeochemical processes in an aquifer system.</title>
        <authorList>
            <person name="Anantharaman K."/>
            <person name="Brown C.T."/>
            <person name="Hug L.A."/>
            <person name="Sharon I."/>
            <person name="Castelle C.J."/>
            <person name="Probst A.J."/>
            <person name="Thomas B.C."/>
            <person name="Singh A."/>
            <person name="Wilkins M.J."/>
            <person name="Karaoz U."/>
            <person name="Brodie E.L."/>
            <person name="Williams K.H."/>
            <person name="Hubbard S.S."/>
            <person name="Banfield J.F."/>
        </authorList>
    </citation>
    <scope>NUCLEOTIDE SEQUENCE [LARGE SCALE GENOMIC DNA]</scope>
</reference>
<evidence type="ECO:0000259" key="3">
    <source>
        <dbReference type="Pfam" id="PF17782"/>
    </source>
</evidence>
<dbReference type="InterPro" id="IPR036388">
    <property type="entry name" value="WH-like_DNA-bd_sf"/>
</dbReference>
<gene>
    <name evidence="4" type="ORF">A2812_01635</name>
</gene>
<dbReference type="Proteomes" id="UP000177190">
    <property type="component" value="Unassembled WGS sequence"/>
</dbReference>
<comment type="similarity">
    <text evidence="1">Belongs to the DprA/Smf family.</text>
</comment>
<feature type="domain" description="DprA winged helix" evidence="3">
    <location>
        <begin position="224"/>
        <end position="279"/>
    </location>
</feature>
<feature type="domain" description="Smf/DprA SLOG" evidence="2">
    <location>
        <begin position="5"/>
        <end position="216"/>
    </location>
</feature>
<dbReference type="SUPFAM" id="SSF102405">
    <property type="entry name" value="MCP/YpsA-like"/>
    <property type="match status" value="1"/>
</dbReference>
<dbReference type="Pfam" id="PF02481">
    <property type="entry name" value="DNA_processg_A"/>
    <property type="match status" value="1"/>
</dbReference>
<dbReference type="NCBIfam" id="TIGR00732">
    <property type="entry name" value="dprA"/>
    <property type="match status" value="1"/>
</dbReference>
<evidence type="ECO:0000259" key="2">
    <source>
        <dbReference type="Pfam" id="PF02481"/>
    </source>
</evidence>
<dbReference type="InterPro" id="IPR057666">
    <property type="entry name" value="DrpA_SLOG"/>
</dbReference>
<dbReference type="InterPro" id="IPR003488">
    <property type="entry name" value="DprA"/>
</dbReference>
<accession>A0A1G2HRU5</accession>
<dbReference type="AlphaFoldDB" id="A0A1G2HRU5"/>
<dbReference type="Gene3D" id="1.10.10.10">
    <property type="entry name" value="Winged helix-like DNA-binding domain superfamily/Winged helix DNA-binding domain"/>
    <property type="match status" value="1"/>
</dbReference>
<dbReference type="PANTHER" id="PTHR43022:SF1">
    <property type="entry name" value="PROTEIN SMF"/>
    <property type="match status" value="1"/>
</dbReference>
<name>A0A1G2HRU5_9BACT</name>